<dbReference type="EMBL" id="SODV01000001">
    <property type="protein sequence ID" value="TDX01146.1"/>
    <property type="molecule type" value="Genomic_DNA"/>
</dbReference>
<protein>
    <submittedName>
        <fullName evidence="2">Uncharacterized protein</fullName>
    </submittedName>
</protein>
<dbReference type="RefSeq" id="WP_133993445.1">
    <property type="nucleotide sequence ID" value="NZ_SODV01000001.1"/>
</dbReference>
<keyword evidence="1" id="KW-0812">Transmembrane</keyword>
<reference evidence="2 3" key="1">
    <citation type="submission" date="2019-03" db="EMBL/GenBank/DDBJ databases">
        <title>Genomic Encyclopedia of Type Strains, Phase IV (KMG-IV): sequencing the most valuable type-strain genomes for metagenomic binning, comparative biology and taxonomic classification.</title>
        <authorList>
            <person name="Goeker M."/>
        </authorList>
    </citation>
    <scope>NUCLEOTIDE SEQUENCE [LARGE SCALE GENOMIC DNA]</scope>
    <source>
        <strain evidence="2 3">DSM 100059</strain>
    </source>
</reference>
<accession>A0A4R8DTC2</accession>
<organism evidence="2 3">
    <name type="scientific">Dinghuibacter silviterrae</name>
    <dbReference type="NCBI Taxonomy" id="1539049"/>
    <lineage>
        <taxon>Bacteria</taxon>
        <taxon>Pseudomonadati</taxon>
        <taxon>Bacteroidota</taxon>
        <taxon>Chitinophagia</taxon>
        <taxon>Chitinophagales</taxon>
        <taxon>Chitinophagaceae</taxon>
        <taxon>Dinghuibacter</taxon>
    </lineage>
</organism>
<keyword evidence="3" id="KW-1185">Reference proteome</keyword>
<keyword evidence="1" id="KW-1133">Transmembrane helix</keyword>
<dbReference type="AlphaFoldDB" id="A0A4R8DTC2"/>
<name>A0A4R8DTC2_9BACT</name>
<evidence type="ECO:0000313" key="2">
    <source>
        <dbReference type="EMBL" id="TDX01146.1"/>
    </source>
</evidence>
<keyword evidence="1" id="KW-0472">Membrane</keyword>
<sequence length="167" mass="18535">MYVDNSVIIAIAVVFLGGMAYFLFRPKNKPAEAKNPGPSTLPLQLQAYERLVILAERIGLRSLIGNQPTDGLSAKEYQALLVDAIKREYEYNVSQQIYVAPKAWEAVQNLKEQNIYVINQISSFLNGEAGGRDLARAIAEYLSGPENATLQQIVIEGLNIEAKKLMH</sequence>
<dbReference type="OrthoDB" id="1493032at2"/>
<feature type="transmembrane region" description="Helical" evidence="1">
    <location>
        <begin position="6"/>
        <end position="24"/>
    </location>
</feature>
<comment type="caution">
    <text evidence="2">The sequence shown here is derived from an EMBL/GenBank/DDBJ whole genome shotgun (WGS) entry which is preliminary data.</text>
</comment>
<dbReference type="Pfam" id="PF25589">
    <property type="entry name" value="DUF7935"/>
    <property type="match status" value="1"/>
</dbReference>
<gene>
    <name evidence="2" type="ORF">EDB95_2177</name>
</gene>
<evidence type="ECO:0000256" key="1">
    <source>
        <dbReference type="SAM" id="Phobius"/>
    </source>
</evidence>
<evidence type="ECO:0000313" key="3">
    <source>
        <dbReference type="Proteomes" id="UP000294498"/>
    </source>
</evidence>
<dbReference type="InterPro" id="IPR057695">
    <property type="entry name" value="DUF7935"/>
</dbReference>
<dbReference type="Proteomes" id="UP000294498">
    <property type="component" value="Unassembled WGS sequence"/>
</dbReference>
<proteinExistence type="predicted"/>